<dbReference type="InterPro" id="IPR006121">
    <property type="entry name" value="HMA_dom"/>
</dbReference>
<sequence>MTKIVLKVAITCKKCKTCVLGIASKVKGIKSLTYDDEKSTLTVVGDVDVVVIVEHLRKAKHPAEVVSVIDEKKEAEEKKKKEEEEKKKKQEEEEKKKKEEEEKKKRCCPKPPCTPCPPPPCPPPYPYPYPKPCYIPIEDEYPGPCTIV</sequence>
<accession>A0A811NG38</accession>
<dbReference type="EMBL" id="CAJGYO010000004">
    <property type="protein sequence ID" value="CAD6224415.1"/>
    <property type="molecule type" value="Genomic_DNA"/>
</dbReference>
<evidence type="ECO:0000313" key="4">
    <source>
        <dbReference type="Proteomes" id="UP000604825"/>
    </source>
</evidence>
<dbReference type="Gene3D" id="3.30.70.100">
    <property type="match status" value="1"/>
</dbReference>
<feature type="compositionally biased region" description="Basic and acidic residues" evidence="1">
    <location>
        <begin position="69"/>
        <end position="104"/>
    </location>
</feature>
<keyword evidence="4" id="KW-1185">Reference proteome</keyword>
<dbReference type="PANTHER" id="PTHR46932">
    <property type="entry name" value="HEAVY METAL-ASSOCIATED ISOPRENYLATED PLANT PROTEIN 47"/>
    <property type="match status" value="1"/>
</dbReference>
<dbReference type="PROSITE" id="PS50846">
    <property type="entry name" value="HMA_2"/>
    <property type="match status" value="1"/>
</dbReference>
<protein>
    <recommendedName>
        <fullName evidence="2">HMA domain-containing protein</fullName>
    </recommendedName>
</protein>
<dbReference type="InterPro" id="IPR042885">
    <property type="entry name" value="HIPP47/16"/>
</dbReference>
<dbReference type="OrthoDB" id="691258at2759"/>
<feature type="domain" description="HMA" evidence="2">
    <location>
        <begin position="1"/>
        <end position="64"/>
    </location>
</feature>
<evidence type="ECO:0000256" key="1">
    <source>
        <dbReference type="SAM" id="MobiDB-lite"/>
    </source>
</evidence>
<proteinExistence type="predicted"/>
<dbReference type="InterPro" id="IPR036163">
    <property type="entry name" value="HMA_dom_sf"/>
</dbReference>
<name>A0A811NG38_9POAL</name>
<reference evidence="3" key="1">
    <citation type="submission" date="2020-10" db="EMBL/GenBank/DDBJ databases">
        <authorList>
            <person name="Han B."/>
            <person name="Lu T."/>
            <person name="Zhao Q."/>
            <person name="Huang X."/>
            <person name="Zhao Y."/>
        </authorList>
    </citation>
    <scope>NUCLEOTIDE SEQUENCE</scope>
</reference>
<dbReference type="PANTHER" id="PTHR46932:SF12">
    <property type="entry name" value="HEAVY METAL-ASSOCIATED ISOPRENYLATED PLANT PROTEIN 47"/>
    <property type="match status" value="1"/>
</dbReference>
<evidence type="ECO:0000259" key="2">
    <source>
        <dbReference type="PROSITE" id="PS50846"/>
    </source>
</evidence>
<organism evidence="3 4">
    <name type="scientific">Miscanthus lutarioriparius</name>
    <dbReference type="NCBI Taxonomy" id="422564"/>
    <lineage>
        <taxon>Eukaryota</taxon>
        <taxon>Viridiplantae</taxon>
        <taxon>Streptophyta</taxon>
        <taxon>Embryophyta</taxon>
        <taxon>Tracheophyta</taxon>
        <taxon>Spermatophyta</taxon>
        <taxon>Magnoliopsida</taxon>
        <taxon>Liliopsida</taxon>
        <taxon>Poales</taxon>
        <taxon>Poaceae</taxon>
        <taxon>PACMAD clade</taxon>
        <taxon>Panicoideae</taxon>
        <taxon>Andropogonodae</taxon>
        <taxon>Andropogoneae</taxon>
        <taxon>Saccharinae</taxon>
        <taxon>Miscanthus</taxon>
    </lineage>
</organism>
<evidence type="ECO:0000313" key="3">
    <source>
        <dbReference type="EMBL" id="CAD6224415.1"/>
    </source>
</evidence>
<feature type="region of interest" description="Disordered" evidence="1">
    <location>
        <begin position="67"/>
        <end position="117"/>
    </location>
</feature>
<dbReference type="Proteomes" id="UP000604825">
    <property type="component" value="Unassembled WGS sequence"/>
</dbReference>
<dbReference type="SUPFAM" id="SSF55008">
    <property type="entry name" value="HMA, heavy metal-associated domain"/>
    <property type="match status" value="1"/>
</dbReference>
<dbReference type="Pfam" id="PF00403">
    <property type="entry name" value="HMA"/>
    <property type="match status" value="1"/>
</dbReference>
<dbReference type="GO" id="GO:0046872">
    <property type="term" value="F:metal ion binding"/>
    <property type="evidence" value="ECO:0007669"/>
    <property type="project" value="InterPro"/>
</dbReference>
<gene>
    <name evidence="3" type="ORF">NCGR_LOCUS16710</name>
</gene>
<comment type="caution">
    <text evidence="3">The sequence shown here is derived from an EMBL/GenBank/DDBJ whole genome shotgun (WGS) entry which is preliminary data.</text>
</comment>
<dbReference type="AlphaFoldDB" id="A0A811NG38"/>